<dbReference type="InterPro" id="IPR033121">
    <property type="entry name" value="PEPTIDASE_A1"/>
</dbReference>
<dbReference type="AlphaFoldDB" id="A0A8S9J479"/>
<protein>
    <recommendedName>
        <fullName evidence="5">Peptidase A1 domain-containing protein</fullName>
    </recommendedName>
</protein>
<dbReference type="InterPro" id="IPR032861">
    <property type="entry name" value="TAXi_N"/>
</dbReference>
<keyword evidence="3" id="KW-1133">Transmembrane helix</keyword>
<evidence type="ECO:0000259" key="5">
    <source>
        <dbReference type="PROSITE" id="PS51767"/>
    </source>
</evidence>
<evidence type="ECO:0000256" key="4">
    <source>
        <dbReference type="SAM" id="SignalP"/>
    </source>
</evidence>
<name>A0A8S9J479_BRACR</name>
<reference evidence="6" key="1">
    <citation type="submission" date="2019-12" db="EMBL/GenBank/DDBJ databases">
        <title>Genome sequencing and annotation of Brassica cretica.</title>
        <authorList>
            <person name="Studholme D.J."/>
            <person name="Sarris P.F."/>
        </authorList>
    </citation>
    <scope>NUCLEOTIDE SEQUENCE</scope>
    <source>
        <strain evidence="6">PFS-102/07</strain>
        <tissue evidence="6">Leaf</tissue>
    </source>
</reference>
<accession>A0A8S9J479</accession>
<keyword evidence="3" id="KW-0472">Membrane</keyword>
<evidence type="ECO:0000313" key="6">
    <source>
        <dbReference type="EMBL" id="KAF2576066.1"/>
    </source>
</evidence>
<organism evidence="6">
    <name type="scientific">Brassica cretica</name>
    <name type="common">Mustard</name>
    <dbReference type="NCBI Taxonomy" id="69181"/>
    <lineage>
        <taxon>Eukaryota</taxon>
        <taxon>Viridiplantae</taxon>
        <taxon>Streptophyta</taxon>
        <taxon>Embryophyta</taxon>
        <taxon>Tracheophyta</taxon>
        <taxon>Spermatophyta</taxon>
        <taxon>Magnoliopsida</taxon>
        <taxon>eudicotyledons</taxon>
        <taxon>Gunneridae</taxon>
        <taxon>Pentapetalae</taxon>
        <taxon>rosids</taxon>
        <taxon>malvids</taxon>
        <taxon>Brassicales</taxon>
        <taxon>Brassicaceae</taxon>
        <taxon>Brassiceae</taxon>
        <taxon>Brassica</taxon>
    </lineage>
</organism>
<dbReference type="PROSITE" id="PS00141">
    <property type="entry name" value="ASP_PROTEASE"/>
    <property type="match status" value="1"/>
</dbReference>
<dbReference type="PROSITE" id="PS51767">
    <property type="entry name" value="PEPTIDASE_A1"/>
    <property type="match status" value="1"/>
</dbReference>
<proteinExistence type="inferred from homology"/>
<dbReference type="InterPro" id="IPR001969">
    <property type="entry name" value="Aspartic_peptidase_AS"/>
</dbReference>
<keyword evidence="3" id="KW-0812">Transmembrane</keyword>
<gene>
    <name evidence="6" type="ORF">F2Q70_00006382</name>
</gene>
<dbReference type="EMBL" id="QGKY02001015">
    <property type="protein sequence ID" value="KAF2576066.1"/>
    <property type="molecule type" value="Genomic_DNA"/>
</dbReference>
<evidence type="ECO:0000256" key="1">
    <source>
        <dbReference type="ARBA" id="ARBA00007447"/>
    </source>
</evidence>
<feature type="transmembrane region" description="Helical" evidence="3">
    <location>
        <begin position="387"/>
        <end position="406"/>
    </location>
</feature>
<evidence type="ECO:0000256" key="3">
    <source>
        <dbReference type="SAM" id="Phobius"/>
    </source>
</evidence>
<dbReference type="SUPFAM" id="SSF50630">
    <property type="entry name" value="Acid proteases"/>
    <property type="match status" value="1"/>
</dbReference>
<keyword evidence="4" id="KW-0732">Signal</keyword>
<sequence length="490" mass="54138">MSPRSAFLLFFILSLASEKSLASVFSSRLIHRFSDEGRASIKSPATSFPSKRSFEYYRLLASIDLRRQRMNLGAKSQSLVPSEGSKTISSGNDFGWLHYTWIDIGTPSVSFLVALDSGSDLLWIPCNCVQCAPLSSTYYTSLATKDLNEYNPSASTTSKVFPCSHKLCESAPACESPKEQCPYTVSYASYNTTSSGLLVEDVLHLAYSANASSSVKARVVGLNSLFAHLFFGLALVRWFGFLMLVITLALVHSSAFVDTLSDGYKWLARSVVIAPGLLIFPFCPRPWPMKEKLEEWCVNMSEKPWFRSILYDLVKGGGAIACYYGSNYLGTFLQIITDPCLIHATVSFTFFLLTLDFLYDFEEVIELCDNFVFACYGLMINENQRKIRHFFVHATCVLLCVFKSFLRSNMQLFLSKIEKPEVGLPLTVDQAIQSGQAIQSTPPSQSPPPSQSGQAIQSTPPSQSPPPSQSNPGDDTSGTGFHGARMLTTK</sequence>
<feature type="compositionally biased region" description="Low complexity" evidence="2">
    <location>
        <begin position="451"/>
        <end position="461"/>
    </location>
</feature>
<dbReference type="Gene3D" id="2.40.70.10">
    <property type="entry name" value="Acid Proteases"/>
    <property type="match status" value="1"/>
</dbReference>
<dbReference type="PANTHER" id="PTHR13683:SF743">
    <property type="entry name" value="ASPARTIC PROTEINASE-LIKE PROTEIN 1"/>
    <property type="match status" value="1"/>
</dbReference>
<dbReference type="GO" id="GO:0004190">
    <property type="term" value="F:aspartic-type endopeptidase activity"/>
    <property type="evidence" value="ECO:0007669"/>
    <property type="project" value="InterPro"/>
</dbReference>
<feature type="region of interest" description="Disordered" evidence="2">
    <location>
        <begin position="436"/>
        <end position="490"/>
    </location>
</feature>
<comment type="caution">
    <text evidence="6">The sequence shown here is derived from an EMBL/GenBank/DDBJ whole genome shotgun (WGS) entry which is preliminary data.</text>
</comment>
<dbReference type="InterPro" id="IPR001461">
    <property type="entry name" value="Aspartic_peptidase_A1"/>
</dbReference>
<dbReference type="InterPro" id="IPR021109">
    <property type="entry name" value="Peptidase_aspartic_dom_sf"/>
</dbReference>
<dbReference type="PANTHER" id="PTHR13683">
    <property type="entry name" value="ASPARTYL PROTEASES"/>
    <property type="match status" value="1"/>
</dbReference>
<dbReference type="Pfam" id="PF14543">
    <property type="entry name" value="TAXi_N"/>
    <property type="match status" value="1"/>
</dbReference>
<feature type="chain" id="PRO_5035812413" description="Peptidase A1 domain-containing protein" evidence="4">
    <location>
        <begin position="23"/>
        <end position="490"/>
    </location>
</feature>
<dbReference type="GO" id="GO:0006508">
    <property type="term" value="P:proteolysis"/>
    <property type="evidence" value="ECO:0007669"/>
    <property type="project" value="InterPro"/>
</dbReference>
<feature type="transmembrane region" description="Helical" evidence="3">
    <location>
        <begin position="225"/>
        <end position="251"/>
    </location>
</feature>
<evidence type="ECO:0000256" key="2">
    <source>
        <dbReference type="SAM" id="MobiDB-lite"/>
    </source>
</evidence>
<comment type="similarity">
    <text evidence="1">Belongs to the peptidase A1 family.</text>
</comment>
<feature type="signal peptide" evidence="4">
    <location>
        <begin position="1"/>
        <end position="22"/>
    </location>
</feature>
<feature type="domain" description="Peptidase A1" evidence="5">
    <location>
        <begin position="98"/>
        <end position="206"/>
    </location>
</feature>